<feature type="binding site" evidence="2">
    <location>
        <position position="137"/>
    </location>
    <ligand>
        <name>Mn(2+)</name>
        <dbReference type="ChEBI" id="CHEBI:29035"/>
        <label>2</label>
    </ligand>
</feature>
<dbReference type="Gene3D" id="3.40.630.10">
    <property type="entry name" value="Zn peptidases"/>
    <property type="match status" value="1"/>
</dbReference>
<keyword evidence="2" id="KW-0464">Manganese</keyword>
<keyword evidence="2" id="KW-0479">Metal-binding</keyword>
<dbReference type="NCBIfam" id="TIGR01891">
    <property type="entry name" value="amidohydrolases"/>
    <property type="match status" value="1"/>
</dbReference>
<dbReference type="FunFam" id="3.30.70.360:FF:000001">
    <property type="entry name" value="N-acetyldiaminopimelate deacetylase"/>
    <property type="match status" value="1"/>
</dbReference>
<sequence length="392" mass="41939">MPVINRIAGFRDDLVAWRHDIHMHPELAFEEHRTAKVVADRLRDFGFDEVVEGIGGTGVVGVLRQGDGPMIGLRADMDALPITETVPDRAHRSRHDGVMHACGHDGHTAMLLGAARYLAETRRFAGTLVFLFQPAEEGRAGARAMIEDGVFDRWPVESVFGVHNLPGLPAGAIAVSPGPVMAAADRFTITVQGKGAHAAAPHLGRDPVVAGAALVQALQQLVSRVCPPHETLVVSVTEFHAGDTFNVIPDTARLGGTVRYFDKALGEETIASIRRVMDGIASAHGVTMSLDYQYGYPPTVNSAAEAEAARRVAAETLGEDKALPQAPVMFAEDFSFFLQEKPGAYGFIGNGEGSPELGCVGLHNPRYDFNDEILTAGASFFARLAETLCPQG</sequence>
<dbReference type="GO" id="GO:0046872">
    <property type="term" value="F:metal ion binding"/>
    <property type="evidence" value="ECO:0007669"/>
    <property type="project" value="UniProtKB-KW"/>
</dbReference>
<evidence type="ECO:0000259" key="3">
    <source>
        <dbReference type="Pfam" id="PF07687"/>
    </source>
</evidence>
<gene>
    <name evidence="4" type="ORF">SAMN05421508_106116</name>
</gene>
<dbReference type="Pfam" id="PF07687">
    <property type="entry name" value="M20_dimer"/>
    <property type="match status" value="1"/>
</dbReference>
<evidence type="ECO:0000256" key="2">
    <source>
        <dbReference type="PIRSR" id="PIRSR005962-1"/>
    </source>
</evidence>
<dbReference type="EMBL" id="OCNJ01000006">
    <property type="protein sequence ID" value="SOD96833.1"/>
    <property type="molecule type" value="Genomic_DNA"/>
</dbReference>
<proteinExistence type="predicted"/>
<dbReference type="InterPro" id="IPR002933">
    <property type="entry name" value="Peptidase_M20"/>
</dbReference>
<dbReference type="InterPro" id="IPR017439">
    <property type="entry name" value="Amidohydrolase"/>
</dbReference>
<dbReference type="InterPro" id="IPR036264">
    <property type="entry name" value="Bact_exopeptidase_dim_dom"/>
</dbReference>
<dbReference type="Gene3D" id="3.30.70.360">
    <property type="match status" value="1"/>
</dbReference>
<comment type="cofactor">
    <cofactor evidence="2">
        <name>Mn(2+)</name>
        <dbReference type="ChEBI" id="CHEBI:29035"/>
    </cofactor>
    <text evidence="2">The Mn(2+) ion enhances activity.</text>
</comment>
<dbReference type="PANTHER" id="PTHR11014">
    <property type="entry name" value="PEPTIDASE M20 FAMILY MEMBER"/>
    <property type="match status" value="1"/>
</dbReference>
<evidence type="ECO:0000313" key="5">
    <source>
        <dbReference type="Proteomes" id="UP000219621"/>
    </source>
</evidence>
<dbReference type="GO" id="GO:0050118">
    <property type="term" value="F:N-acetyldiaminopimelate deacetylase activity"/>
    <property type="evidence" value="ECO:0007669"/>
    <property type="project" value="UniProtKB-ARBA"/>
</dbReference>
<keyword evidence="1 4" id="KW-0378">Hydrolase</keyword>
<accession>A0A286GMR3</accession>
<dbReference type="PIRSF" id="PIRSF005962">
    <property type="entry name" value="Pept_M20D_amidohydro"/>
    <property type="match status" value="1"/>
</dbReference>
<reference evidence="4 5" key="1">
    <citation type="submission" date="2017-09" db="EMBL/GenBank/DDBJ databases">
        <authorList>
            <person name="Ehlers B."/>
            <person name="Leendertz F.H."/>
        </authorList>
    </citation>
    <scope>NUCLEOTIDE SEQUENCE [LARGE SCALE GENOMIC DNA]</scope>
    <source>
        <strain evidence="4 5">USBA 140</strain>
    </source>
</reference>
<feature type="binding site" evidence="2">
    <location>
        <position position="104"/>
    </location>
    <ligand>
        <name>Mn(2+)</name>
        <dbReference type="ChEBI" id="CHEBI:29035"/>
        <label>2</label>
    </ligand>
</feature>
<feature type="domain" description="Peptidase M20 dimerisation" evidence="3">
    <location>
        <begin position="186"/>
        <end position="278"/>
    </location>
</feature>
<evidence type="ECO:0000313" key="4">
    <source>
        <dbReference type="EMBL" id="SOD96833.1"/>
    </source>
</evidence>
<dbReference type="GO" id="GO:0019877">
    <property type="term" value="P:diaminopimelate biosynthetic process"/>
    <property type="evidence" value="ECO:0007669"/>
    <property type="project" value="UniProtKB-ARBA"/>
</dbReference>
<dbReference type="RefSeq" id="WP_097279890.1">
    <property type="nucleotide sequence ID" value="NZ_OCNJ01000006.1"/>
</dbReference>
<name>A0A286GMR3_9PROT</name>
<dbReference type="AlphaFoldDB" id="A0A286GMR3"/>
<dbReference type="Pfam" id="PF01546">
    <property type="entry name" value="Peptidase_M20"/>
    <property type="match status" value="1"/>
</dbReference>
<dbReference type="SUPFAM" id="SSF55031">
    <property type="entry name" value="Bacterial exopeptidase dimerisation domain"/>
    <property type="match status" value="1"/>
</dbReference>
<organism evidence="4 5">
    <name type="scientific">Caenispirillum bisanense</name>
    <dbReference type="NCBI Taxonomy" id="414052"/>
    <lineage>
        <taxon>Bacteria</taxon>
        <taxon>Pseudomonadati</taxon>
        <taxon>Pseudomonadota</taxon>
        <taxon>Alphaproteobacteria</taxon>
        <taxon>Rhodospirillales</taxon>
        <taxon>Novispirillaceae</taxon>
        <taxon>Caenispirillum</taxon>
    </lineage>
</organism>
<feature type="binding site" evidence="2">
    <location>
        <position position="102"/>
    </location>
    <ligand>
        <name>Mn(2+)</name>
        <dbReference type="ChEBI" id="CHEBI:29035"/>
        <label>2</label>
    </ligand>
</feature>
<feature type="binding site" evidence="2">
    <location>
        <position position="363"/>
    </location>
    <ligand>
        <name>Mn(2+)</name>
        <dbReference type="ChEBI" id="CHEBI:29035"/>
        <label>2</label>
    </ligand>
</feature>
<feature type="binding site" evidence="2">
    <location>
        <position position="163"/>
    </location>
    <ligand>
        <name>Mn(2+)</name>
        <dbReference type="ChEBI" id="CHEBI:29035"/>
        <label>2</label>
    </ligand>
</feature>
<dbReference type="Proteomes" id="UP000219621">
    <property type="component" value="Unassembled WGS sequence"/>
</dbReference>
<dbReference type="CDD" id="cd05666">
    <property type="entry name" value="M20_Acy1-like"/>
    <property type="match status" value="1"/>
</dbReference>
<dbReference type="PANTHER" id="PTHR11014:SF63">
    <property type="entry name" value="METALLOPEPTIDASE, PUTATIVE (AFU_ORTHOLOGUE AFUA_6G09600)-RELATED"/>
    <property type="match status" value="1"/>
</dbReference>
<dbReference type="SUPFAM" id="SSF53187">
    <property type="entry name" value="Zn-dependent exopeptidases"/>
    <property type="match status" value="1"/>
</dbReference>
<protein>
    <submittedName>
        <fullName evidence="4">Hippurate hydrolase</fullName>
    </submittedName>
</protein>
<keyword evidence="5" id="KW-1185">Reference proteome</keyword>
<evidence type="ECO:0000256" key="1">
    <source>
        <dbReference type="ARBA" id="ARBA00022801"/>
    </source>
</evidence>
<dbReference type="OrthoDB" id="9777385at2"/>
<dbReference type="InterPro" id="IPR011650">
    <property type="entry name" value="Peptidase_M20_dimer"/>
</dbReference>